<organism evidence="1 2">
    <name type="scientific">Portunus trituberculatus</name>
    <name type="common">Swimming crab</name>
    <name type="synonym">Neptunus trituberculatus</name>
    <dbReference type="NCBI Taxonomy" id="210409"/>
    <lineage>
        <taxon>Eukaryota</taxon>
        <taxon>Metazoa</taxon>
        <taxon>Ecdysozoa</taxon>
        <taxon>Arthropoda</taxon>
        <taxon>Crustacea</taxon>
        <taxon>Multicrustacea</taxon>
        <taxon>Malacostraca</taxon>
        <taxon>Eumalacostraca</taxon>
        <taxon>Eucarida</taxon>
        <taxon>Decapoda</taxon>
        <taxon>Pleocyemata</taxon>
        <taxon>Brachyura</taxon>
        <taxon>Eubrachyura</taxon>
        <taxon>Portunoidea</taxon>
        <taxon>Portunidae</taxon>
        <taxon>Portuninae</taxon>
        <taxon>Portunus</taxon>
    </lineage>
</organism>
<protein>
    <submittedName>
        <fullName evidence="1">Uncharacterized protein</fullName>
    </submittedName>
</protein>
<reference evidence="1 2" key="1">
    <citation type="submission" date="2019-05" db="EMBL/GenBank/DDBJ databases">
        <title>Another draft genome of Portunus trituberculatus and its Hox gene families provides insights of decapod evolution.</title>
        <authorList>
            <person name="Jeong J.-H."/>
            <person name="Song I."/>
            <person name="Kim S."/>
            <person name="Choi T."/>
            <person name="Kim D."/>
            <person name="Ryu S."/>
            <person name="Kim W."/>
        </authorList>
    </citation>
    <scope>NUCLEOTIDE SEQUENCE [LARGE SCALE GENOMIC DNA]</scope>
    <source>
        <tissue evidence="1">Muscle</tissue>
    </source>
</reference>
<gene>
    <name evidence="1" type="ORF">E2C01_065321</name>
</gene>
<accession>A0A5B7HLK7</accession>
<evidence type="ECO:0000313" key="1">
    <source>
        <dbReference type="EMBL" id="MPC71053.1"/>
    </source>
</evidence>
<dbReference type="AlphaFoldDB" id="A0A5B7HLK7"/>
<keyword evidence="2" id="KW-1185">Reference proteome</keyword>
<name>A0A5B7HLK7_PORTR</name>
<dbReference type="Proteomes" id="UP000324222">
    <property type="component" value="Unassembled WGS sequence"/>
</dbReference>
<dbReference type="EMBL" id="VSRR010032210">
    <property type="protein sequence ID" value="MPC71053.1"/>
    <property type="molecule type" value="Genomic_DNA"/>
</dbReference>
<proteinExistence type="predicted"/>
<sequence length="205" mass="23067">MVTARPASESSSGEGTINVYRSACSLGIDHKCLDTLLNFSLLTCATSAVLDFIFNPLNTFYLLLNLIFFSSLKYGCLRQHTPSDFLYPHFRCIYAHNDLTCSRAHTLESSEFSTIWLQLKSHSLTKLICAVYLYPNSSDYKKFFDYSTFKVEHILSPSKEILMFTTSLGFPLSSLTILVNYPSTLLSSMTYTAGQRGRHGTCDIL</sequence>
<comment type="caution">
    <text evidence="1">The sequence shown here is derived from an EMBL/GenBank/DDBJ whole genome shotgun (WGS) entry which is preliminary data.</text>
</comment>
<evidence type="ECO:0000313" key="2">
    <source>
        <dbReference type="Proteomes" id="UP000324222"/>
    </source>
</evidence>